<dbReference type="Proteomes" id="UP000371977">
    <property type="component" value="Unassembled WGS sequence"/>
</dbReference>
<dbReference type="EMBL" id="SDGZ01000008">
    <property type="protein sequence ID" value="TYC50584.1"/>
    <property type="molecule type" value="Genomic_DNA"/>
</dbReference>
<evidence type="ECO:0000256" key="1">
    <source>
        <dbReference type="SAM" id="Phobius"/>
    </source>
</evidence>
<keyword evidence="1" id="KW-1133">Transmembrane helix</keyword>
<accession>A0A6C2C9I9</accession>
<keyword evidence="3" id="KW-1185">Reference proteome</keyword>
<feature type="transmembrane region" description="Helical" evidence="1">
    <location>
        <begin position="54"/>
        <end position="72"/>
    </location>
</feature>
<feature type="transmembrane region" description="Helical" evidence="1">
    <location>
        <begin position="24"/>
        <end position="42"/>
    </location>
</feature>
<reference evidence="2 3" key="1">
    <citation type="submission" date="2019-01" db="EMBL/GenBank/DDBJ databases">
        <title>Weissella sp. nov., a novel lactic acid bacterium isolated from animal feces.</title>
        <authorList>
            <person name="Wang L.-T."/>
        </authorList>
    </citation>
    <scope>NUCLEOTIDE SEQUENCE [LARGE SCALE GENOMIC DNA]</scope>
    <source>
        <strain evidence="2 3">8H-2</strain>
    </source>
</reference>
<organism evidence="2 3">
    <name type="scientific">Weissella muntiaci</name>
    <dbReference type="NCBI Taxonomy" id="2508881"/>
    <lineage>
        <taxon>Bacteria</taxon>
        <taxon>Bacillati</taxon>
        <taxon>Bacillota</taxon>
        <taxon>Bacilli</taxon>
        <taxon>Lactobacillales</taxon>
        <taxon>Lactobacillaceae</taxon>
        <taxon>Weissella</taxon>
    </lineage>
</organism>
<dbReference type="RefSeq" id="WP_148622056.1">
    <property type="nucleotide sequence ID" value="NZ_SDGZ01000008.1"/>
</dbReference>
<keyword evidence="1" id="KW-0812">Transmembrane</keyword>
<comment type="caution">
    <text evidence="2">The sequence shown here is derived from an EMBL/GenBank/DDBJ whole genome shotgun (WGS) entry which is preliminary data.</text>
</comment>
<evidence type="ECO:0000313" key="2">
    <source>
        <dbReference type="EMBL" id="TYC50584.1"/>
    </source>
</evidence>
<gene>
    <name evidence="2" type="ORF">ESZ50_02625</name>
</gene>
<name>A0A6C2C9I9_9LACO</name>
<protein>
    <submittedName>
        <fullName evidence="2">Uncharacterized protein</fullName>
    </submittedName>
</protein>
<sequence>MARRNPRSGQKNVLKSSALNSQKGLYFVEIALVIIGAAYIIFMPSGKVFGIPTNWMLGSIQIIGAIVLDVTVRRGKDNSKKKLQGRGPRR</sequence>
<dbReference type="AlphaFoldDB" id="A0A6C2C9I9"/>
<proteinExistence type="predicted"/>
<keyword evidence="1" id="KW-0472">Membrane</keyword>
<evidence type="ECO:0000313" key="3">
    <source>
        <dbReference type="Proteomes" id="UP000371977"/>
    </source>
</evidence>